<dbReference type="Proteomes" id="UP000320390">
    <property type="component" value="Chromosome"/>
</dbReference>
<organism evidence="7 8">
    <name type="scientific">Saltatorellus ferox</name>
    <dbReference type="NCBI Taxonomy" id="2528018"/>
    <lineage>
        <taxon>Bacteria</taxon>
        <taxon>Pseudomonadati</taxon>
        <taxon>Planctomycetota</taxon>
        <taxon>Planctomycetia</taxon>
        <taxon>Planctomycetia incertae sedis</taxon>
        <taxon>Saltatorellus</taxon>
    </lineage>
</organism>
<dbReference type="PROSITE" id="PS50893">
    <property type="entry name" value="ABC_TRANSPORTER_2"/>
    <property type="match status" value="1"/>
</dbReference>
<keyword evidence="4" id="KW-0547">Nucleotide-binding</keyword>
<dbReference type="RefSeq" id="WP_145197659.1">
    <property type="nucleotide sequence ID" value="NZ_CP036434.1"/>
</dbReference>
<keyword evidence="7" id="KW-0378">Hydrolase</keyword>
<name>A0A518ESB9_9BACT</name>
<dbReference type="InterPro" id="IPR027417">
    <property type="entry name" value="P-loop_NTPase"/>
</dbReference>
<dbReference type="InterPro" id="IPR050763">
    <property type="entry name" value="ABC_transporter_ATP-binding"/>
</dbReference>
<dbReference type="SMART" id="SM00382">
    <property type="entry name" value="AAA"/>
    <property type="match status" value="1"/>
</dbReference>
<gene>
    <name evidence="7" type="primary">metN2</name>
    <name evidence="7" type="ORF">Poly30_25060</name>
</gene>
<evidence type="ECO:0000256" key="5">
    <source>
        <dbReference type="ARBA" id="ARBA00022840"/>
    </source>
</evidence>
<accession>A0A518ESB9</accession>
<keyword evidence="5 7" id="KW-0067">ATP-binding</keyword>
<evidence type="ECO:0000313" key="8">
    <source>
        <dbReference type="Proteomes" id="UP000320390"/>
    </source>
</evidence>
<dbReference type="InterPro" id="IPR003593">
    <property type="entry name" value="AAA+_ATPase"/>
</dbReference>
<keyword evidence="2" id="KW-0813">Transport</keyword>
<dbReference type="EMBL" id="CP036434">
    <property type="protein sequence ID" value="QDV06987.1"/>
    <property type="molecule type" value="Genomic_DNA"/>
</dbReference>
<dbReference type="OrthoDB" id="9795548at2"/>
<dbReference type="SUPFAM" id="SSF52540">
    <property type="entry name" value="P-loop containing nucleoside triphosphate hydrolases"/>
    <property type="match status" value="1"/>
</dbReference>
<evidence type="ECO:0000256" key="1">
    <source>
        <dbReference type="ARBA" id="ARBA00005417"/>
    </source>
</evidence>
<evidence type="ECO:0000313" key="7">
    <source>
        <dbReference type="EMBL" id="QDV06987.1"/>
    </source>
</evidence>
<dbReference type="Pfam" id="PF00005">
    <property type="entry name" value="ABC_tran"/>
    <property type="match status" value="1"/>
</dbReference>
<dbReference type="InterPro" id="IPR017871">
    <property type="entry name" value="ABC_transporter-like_CS"/>
</dbReference>
<dbReference type="InterPro" id="IPR003439">
    <property type="entry name" value="ABC_transporter-like_ATP-bd"/>
</dbReference>
<dbReference type="GO" id="GO:0016887">
    <property type="term" value="F:ATP hydrolysis activity"/>
    <property type="evidence" value="ECO:0007669"/>
    <property type="project" value="InterPro"/>
</dbReference>
<comment type="similarity">
    <text evidence="1">Belongs to the ABC transporter superfamily.</text>
</comment>
<dbReference type="PANTHER" id="PTHR42711">
    <property type="entry name" value="ABC TRANSPORTER ATP-BINDING PROTEIN"/>
    <property type="match status" value="1"/>
</dbReference>
<evidence type="ECO:0000256" key="4">
    <source>
        <dbReference type="ARBA" id="ARBA00022741"/>
    </source>
</evidence>
<evidence type="ECO:0000259" key="6">
    <source>
        <dbReference type="PROSITE" id="PS50893"/>
    </source>
</evidence>
<protein>
    <submittedName>
        <fullName evidence="7">Methionine import ATP-binding protein MetN 2</fullName>
        <ecNumber evidence="7">3.6.3.-</ecNumber>
    </submittedName>
</protein>
<reference evidence="7 8" key="1">
    <citation type="submission" date="2019-02" db="EMBL/GenBank/DDBJ databases">
        <title>Deep-cultivation of Planctomycetes and their phenomic and genomic characterization uncovers novel biology.</title>
        <authorList>
            <person name="Wiegand S."/>
            <person name="Jogler M."/>
            <person name="Boedeker C."/>
            <person name="Pinto D."/>
            <person name="Vollmers J."/>
            <person name="Rivas-Marin E."/>
            <person name="Kohn T."/>
            <person name="Peeters S.H."/>
            <person name="Heuer A."/>
            <person name="Rast P."/>
            <person name="Oberbeckmann S."/>
            <person name="Bunk B."/>
            <person name="Jeske O."/>
            <person name="Meyerdierks A."/>
            <person name="Storesund J.E."/>
            <person name="Kallscheuer N."/>
            <person name="Luecker S."/>
            <person name="Lage O.M."/>
            <person name="Pohl T."/>
            <person name="Merkel B.J."/>
            <person name="Hornburger P."/>
            <person name="Mueller R.-W."/>
            <person name="Bruemmer F."/>
            <person name="Labrenz M."/>
            <person name="Spormann A.M."/>
            <person name="Op den Camp H."/>
            <person name="Overmann J."/>
            <person name="Amann R."/>
            <person name="Jetten M.S.M."/>
            <person name="Mascher T."/>
            <person name="Medema M.H."/>
            <person name="Devos D.P."/>
            <person name="Kaster A.-K."/>
            <person name="Ovreas L."/>
            <person name="Rohde M."/>
            <person name="Galperin M.Y."/>
            <person name="Jogler C."/>
        </authorList>
    </citation>
    <scope>NUCLEOTIDE SEQUENCE [LARGE SCALE GENOMIC DNA]</scope>
    <source>
        <strain evidence="7 8">Poly30</strain>
    </source>
</reference>
<evidence type="ECO:0000256" key="2">
    <source>
        <dbReference type="ARBA" id="ARBA00022448"/>
    </source>
</evidence>
<keyword evidence="3" id="KW-0536">Nodulation</keyword>
<evidence type="ECO:0000256" key="3">
    <source>
        <dbReference type="ARBA" id="ARBA00022458"/>
    </source>
</evidence>
<dbReference type="GO" id="GO:0005524">
    <property type="term" value="F:ATP binding"/>
    <property type="evidence" value="ECO:0007669"/>
    <property type="project" value="UniProtKB-KW"/>
</dbReference>
<sequence>MNAGGETDAYVLEAHGVGKSFTTFERQPGFLGVLKNFVARKSVVVDALSGIDLTVRRGETVGLIGANGAGKTTLVKILTGIVPATTGAARLFGRDSFHLRNQEKARLALVMGQKSQLWWDLPPIDSFKLLKEIYSIETVDFDRRVAEYTKMLDVEDRLKIQLRQLSLGQRMKMEIIGAFLHDPDVVFLDEPTIGLDLVSREVIRQFLVRLAEERGVTFMLTSHDLEDIEETCKRIVVLDGGRMAFDGDLAALSAQVMGKRAIEVHVDPHTPIDESALSRDIAAFGAVVAGRSVAAVTVVVDAARLPELVPALFQLLQVRDLSVERQPLELLVREIYRRSDREGSSIAGSRPEGASV</sequence>
<dbReference type="EC" id="3.6.3.-" evidence="7"/>
<feature type="domain" description="ABC transporter" evidence="6">
    <location>
        <begin position="33"/>
        <end position="265"/>
    </location>
</feature>
<dbReference type="Gene3D" id="3.40.50.300">
    <property type="entry name" value="P-loop containing nucleotide triphosphate hydrolases"/>
    <property type="match status" value="1"/>
</dbReference>
<dbReference type="PROSITE" id="PS00211">
    <property type="entry name" value="ABC_TRANSPORTER_1"/>
    <property type="match status" value="1"/>
</dbReference>
<dbReference type="PANTHER" id="PTHR42711:SF5">
    <property type="entry name" value="ABC TRANSPORTER ATP-BINDING PROTEIN NATA"/>
    <property type="match status" value="1"/>
</dbReference>
<proteinExistence type="inferred from homology"/>
<dbReference type="AlphaFoldDB" id="A0A518ESB9"/>
<keyword evidence="8" id="KW-1185">Reference proteome</keyword>